<organism evidence="3 4">
    <name type="scientific">Pontiella desulfatans</name>
    <dbReference type="NCBI Taxonomy" id="2750659"/>
    <lineage>
        <taxon>Bacteria</taxon>
        <taxon>Pseudomonadati</taxon>
        <taxon>Kiritimatiellota</taxon>
        <taxon>Kiritimatiellia</taxon>
        <taxon>Kiritimatiellales</taxon>
        <taxon>Pontiellaceae</taxon>
        <taxon>Pontiella</taxon>
    </lineage>
</organism>
<dbReference type="AlphaFoldDB" id="A0A6C2U846"/>
<keyword evidence="1" id="KW-0732">Signal</keyword>
<dbReference type="CDD" id="cd00158">
    <property type="entry name" value="RHOD"/>
    <property type="match status" value="1"/>
</dbReference>
<dbReference type="SMART" id="SM00450">
    <property type="entry name" value="RHOD"/>
    <property type="match status" value="2"/>
</dbReference>
<dbReference type="Proteomes" id="UP000366872">
    <property type="component" value="Unassembled WGS sequence"/>
</dbReference>
<feature type="chain" id="PRO_5025370394" description="Rhodanese domain-containing protein" evidence="1">
    <location>
        <begin position="24"/>
        <end position="278"/>
    </location>
</feature>
<protein>
    <recommendedName>
        <fullName evidence="2">Rhodanese domain-containing protein</fullName>
    </recommendedName>
</protein>
<feature type="signal peptide" evidence="1">
    <location>
        <begin position="1"/>
        <end position="23"/>
    </location>
</feature>
<evidence type="ECO:0000313" key="3">
    <source>
        <dbReference type="EMBL" id="VGO16049.1"/>
    </source>
</evidence>
<accession>A0A6C2U846</accession>
<evidence type="ECO:0000259" key="2">
    <source>
        <dbReference type="PROSITE" id="PS50206"/>
    </source>
</evidence>
<keyword evidence="4" id="KW-1185">Reference proteome</keyword>
<dbReference type="PROSITE" id="PS50206">
    <property type="entry name" value="RHODANESE_3"/>
    <property type="match status" value="1"/>
</dbReference>
<dbReference type="InterPro" id="IPR036873">
    <property type="entry name" value="Rhodanese-like_dom_sf"/>
</dbReference>
<feature type="domain" description="Rhodanese" evidence="2">
    <location>
        <begin position="35"/>
        <end position="122"/>
    </location>
</feature>
<gene>
    <name evidence="3" type="ORF">PDESU_04639</name>
</gene>
<dbReference type="SUPFAM" id="SSF52821">
    <property type="entry name" value="Rhodanese/Cell cycle control phosphatase"/>
    <property type="match status" value="2"/>
</dbReference>
<name>A0A6C2U846_PONDE</name>
<dbReference type="EMBL" id="CAAHFG010000003">
    <property type="protein sequence ID" value="VGO16049.1"/>
    <property type="molecule type" value="Genomic_DNA"/>
</dbReference>
<sequence length="278" mass="29672">MKPKMKMVRWLGLAGLLALGAEAVSPAELDALLQSSTKVTLIDVRDESMFRHGHIPNAINVPERVLALKKLPPLGFVVVYGQGFGEDLSGAVDILNEKPGIKAEALDGGYAAWQTRKGRTTQATGFQKEALNVITYQNLQDLDTTDEVVLVDLRKEPEPEATSGIQARQADALPAPTLTPLAEKFPGKTVVKSPFEVAGVAGSGHQGRQADAVGREAPLMVLIDNGDGEAQKMARILKANGVHRVVILAGGEKILERDGAAGLQRLGMGSQELEMNNE</sequence>
<dbReference type="InterPro" id="IPR050229">
    <property type="entry name" value="GlpE_sulfurtransferase"/>
</dbReference>
<proteinExistence type="predicted"/>
<dbReference type="RefSeq" id="WP_136081605.1">
    <property type="nucleotide sequence ID" value="NZ_CAAHFG010000003.1"/>
</dbReference>
<reference evidence="3 4" key="1">
    <citation type="submission" date="2019-04" db="EMBL/GenBank/DDBJ databases">
        <authorList>
            <person name="Van Vliet M D."/>
        </authorList>
    </citation>
    <scope>NUCLEOTIDE SEQUENCE [LARGE SCALE GENOMIC DNA]</scope>
    <source>
        <strain evidence="3 4">F1</strain>
    </source>
</reference>
<evidence type="ECO:0000256" key="1">
    <source>
        <dbReference type="SAM" id="SignalP"/>
    </source>
</evidence>
<dbReference type="PANTHER" id="PTHR43031:SF1">
    <property type="entry name" value="PYRIDINE NUCLEOTIDE-DISULPHIDE OXIDOREDUCTASE"/>
    <property type="match status" value="1"/>
</dbReference>
<dbReference type="InterPro" id="IPR001763">
    <property type="entry name" value="Rhodanese-like_dom"/>
</dbReference>
<dbReference type="Pfam" id="PF00581">
    <property type="entry name" value="Rhodanese"/>
    <property type="match status" value="1"/>
</dbReference>
<dbReference type="PANTHER" id="PTHR43031">
    <property type="entry name" value="FAD-DEPENDENT OXIDOREDUCTASE"/>
    <property type="match status" value="1"/>
</dbReference>
<evidence type="ECO:0000313" key="4">
    <source>
        <dbReference type="Proteomes" id="UP000366872"/>
    </source>
</evidence>
<dbReference type="Gene3D" id="3.40.250.10">
    <property type="entry name" value="Rhodanese-like domain"/>
    <property type="match status" value="2"/>
</dbReference>